<keyword evidence="5 10" id="KW-1000">Mitochondrion outer membrane</keyword>
<dbReference type="InterPro" id="IPR058825">
    <property type="entry name" value="MDM34_N"/>
</dbReference>
<dbReference type="STRING" id="1569628.A0A316UI35"/>
<keyword evidence="7" id="KW-0446">Lipid-binding</keyword>
<dbReference type="PANTHER" id="PTHR28185:SF1">
    <property type="entry name" value="MITOCHONDRIAL DISTRIBUTION AND MORPHOLOGY PROTEIN 34"/>
    <property type="match status" value="1"/>
</dbReference>
<reference evidence="13 14" key="1">
    <citation type="journal article" date="2018" name="Mol. Biol. Evol.">
        <title>Broad Genomic Sampling Reveals a Smut Pathogenic Ancestry of the Fungal Clade Ustilaginomycotina.</title>
        <authorList>
            <person name="Kijpornyongpan T."/>
            <person name="Mondo S.J."/>
            <person name="Barry K."/>
            <person name="Sandor L."/>
            <person name="Lee J."/>
            <person name="Lipzen A."/>
            <person name="Pangilinan J."/>
            <person name="LaButti K."/>
            <person name="Hainaut M."/>
            <person name="Henrissat B."/>
            <person name="Grigoriev I.V."/>
            <person name="Spatafora J.W."/>
            <person name="Aime M.C."/>
        </authorList>
    </citation>
    <scope>NUCLEOTIDE SEQUENCE [LARGE SCALE GENOMIC DNA]</scope>
    <source>
        <strain evidence="13 14">MCA 5214</strain>
    </source>
</reference>
<dbReference type="GO" id="GO:0032865">
    <property type="term" value="C:ERMES complex"/>
    <property type="evidence" value="ECO:0007669"/>
    <property type="project" value="UniProtKB-UniRule"/>
</dbReference>
<comment type="subunit">
    <text evidence="10">Component of the ER-mitochondria encounter structure (ERMES) or MDM complex, composed of MMM1, MDM10, MDM12 and MDM34.</text>
</comment>
<comment type="domain">
    <text evidence="10">Lacks alpha-helical transmembrane segments, suggesting that it resides in the membrane via beta-sheet conformations similar to those predicted for other outer membrane proteins and porin.</text>
</comment>
<evidence type="ECO:0000259" key="12">
    <source>
        <dbReference type="PROSITE" id="PS51847"/>
    </source>
</evidence>
<feature type="domain" description="SMP-LTD" evidence="12">
    <location>
        <begin position="1"/>
        <end position="207"/>
    </location>
</feature>
<dbReference type="AlphaFoldDB" id="A0A316UI35"/>
<comment type="function">
    <text evidence="10">Component of the ERMES/MDM complex, which serves as a molecular tether to connect the endoplasmic reticulum (ER) and mitochondria. Components of this complex are involved in the control of mitochondrial shape and protein biogenesis, and function in nonvesicular lipid trafficking between the ER and mitochondria. MDM34 is required for the interaction of the ER-resident membrane protein MMM1 and the outer mitochondrial membrane-resident beta-barrel protein MDM10.</text>
</comment>
<feature type="compositionally biased region" description="Low complexity" evidence="11">
    <location>
        <begin position="271"/>
        <end position="283"/>
    </location>
</feature>
<comment type="similarity">
    <text evidence="10">Belongs to the MDM34 family.</text>
</comment>
<name>A0A316UI35_9BASI</name>
<keyword evidence="4 10" id="KW-0812">Transmembrane</keyword>
<feature type="compositionally biased region" description="Pro residues" evidence="11">
    <location>
        <begin position="285"/>
        <end position="300"/>
    </location>
</feature>
<evidence type="ECO:0000256" key="5">
    <source>
        <dbReference type="ARBA" id="ARBA00022787"/>
    </source>
</evidence>
<protein>
    <recommendedName>
        <fullName evidence="10">Mitochondrial distribution and morphology protein 34</fullName>
    </recommendedName>
</protein>
<dbReference type="GO" id="GO:0007005">
    <property type="term" value="P:mitochondrion organization"/>
    <property type="evidence" value="ECO:0007669"/>
    <property type="project" value="InterPro"/>
</dbReference>
<dbReference type="EMBL" id="KZ819678">
    <property type="protein sequence ID" value="PWN24997.1"/>
    <property type="molecule type" value="Genomic_DNA"/>
</dbReference>
<keyword evidence="2" id="KW-0813">Transport</keyword>
<keyword evidence="14" id="KW-1185">Reference proteome</keyword>
<feature type="compositionally biased region" description="Low complexity" evidence="11">
    <location>
        <begin position="495"/>
        <end position="513"/>
    </location>
</feature>
<dbReference type="Pfam" id="PF26545">
    <property type="entry name" value="Mdm34_N"/>
    <property type="match status" value="1"/>
</dbReference>
<evidence type="ECO:0000256" key="11">
    <source>
        <dbReference type="SAM" id="MobiDB-lite"/>
    </source>
</evidence>
<dbReference type="GO" id="GO:0015914">
    <property type="term" value="P:phospholipid transport"/>
    <property type="evidence" value="ECO:0007669"/>
    <property type="project" value="TreeGrafter"/>
</dbReference>
<evidence type="ECO:0000256" key="9">
    <source>
        <dbReference type="ARBA" id="ARBA00023136"/>
    </source>
</evidence>
<evidence type="ECO:0000256" key="2">
    <source>
        <dbReference type="ARBA" id="ARBA00022448"/>
    </source>
</evidence>
<proteinExistence type="inferred from homology"/>
<evidence type="ECO:0000256" key="3">
    <source>
        <dbReference type="ARBA" id="ARBA00022452"/>
    </source>
</evidence>
<evidence type="ECO:0000313" key="14">
    <source>
        <dbReference type="Proteomes" id="UP000245884"/>
    </source>
</evidence>
<accession>A0A316UI35</accession>
<dbReference type="InterPro" id="IPR031468">
    <property type="entry name" value="SMP_LBD"/>
</dbReference>
<dbReference type="OrthoDB" id="17927at2759"/>
<evidence type="ECO:0000256" key="1">
    <source>
        <dbReference type="ARBA" id="ARBA00004370"/>
    </source>
</evidence>
<dbReference type="GO" id="GO:0008289">
    <property type="term" value="F:lipid binding"/>
    <property type="evidence" value="ECO:0007669"/>
    <property type="project" value="UniProtKB-KW"/>
</dbReference>
<evidence type="ECO:0000256" key="4">
    <source>
        <dbReference type="ARBA" id="ARBA00022692"/>
    </source>
</evidence>
<dbReference type="InterPro" id="IPR027536">
    <property type="entry name" value="MDM34"/>
</dbReference>
<evidence type="ECO:0000256" key="10">
    <source>
        <dbReference type="HAMAP-Rule" id="MF_03105"/>
    </source>
</evidence>
<dbReference type="PANTHER" id="PTHR28185">
    <property type="entry name" value="MITOCHONDRIAL DISTRIBUTION AND MORPHOLOGY PROTEIN 34"/>
    <property type="match status" value="1"/>
</dbReference>
<evidence type="ECO:0000313" key="13">
    <source>
        <dbReference type="EMBL" id="PWN24997.1"/>
    </source>
</evidence>
<organism evidence="13 14">
    <name type="scientific">Jaminaea rosea</name>
    <dbReference type="NCBI Taxonomy" id="1569628"/>
    <lineage>
        <taxon>Eukaryota</taxon>
        <taxon>Fungi</taxon>
        <taxon>Dikarya</taxon>
        <taxon>Basidiomycota</taxon>
        <taxon>Ustilaginomycotina</taxon>
        <taxon>Exobasidiomycetes</taxon>
        <taxon>Microstromatales</taxon>
        <taxon>Microstromatales incertae sedis</taxon>
        <taxon>Jaminaea</taxon>
    </lineage>
</organism>
<evidence type="ECO:0000256" key="8">
    <source>
        <dbReference type="ARBA" id="ARBA00023128"/>
    </source>
</evidence>
<keyword evidence="8 10" id="KW-0496">Mitochondrion</keyword>
<sequence length="513" mass="55964">MSFNFEWPSPFSPSFHAHALSLLTSALNRGPKPKVIADDIEVTELNMGSVPPDLEILEIGELGRERFRGIFRLTYAGDAHVVVQTRVQVNPLSGGAAPSDARASTTSEETFTPFASGRGILFAATPLIVPMRLTLSHVRLRAIIVLVVSKSKGITLVFKNDPLESVQVSSTFDSVAVVAKYLQQEIEGQLKEVFREDLPGIIHRLSQTWLSGRNKASEGKVAEDQAAVAGPSKSNGTRTRKRSSAASVPAAPPSQSPASPKSPHKRPPAAPRSSSAAPPSRTKPTPRPPSPPTADIPPPLSDYYQEGADSYDPTYGLREDEWEPLPAHQEAEVWEGCWTMTRRSMKSKRRRRTRERRMMLMMRTLVRRIALRRRATTSAGSATLHQTPNSTAKPLSLPAWHHAASSMTMAATLHREARRSSLTADLDPLALQAMRVQRPKGSTRDGQWAPKRRLPFLVTPLHPLRRSSCRASPAPTLPPPLPSSLAGRHSSHPLAQVAASQATAPAQQTQAVE</sequence>
<keyword evidence="9 10" id="KW-0472">Membrane</keyword>
<keyword evidence="6" id="KW-0445">Lipid transport</keyword>
<keyword evidence="3 10" id="KW-1134">Transmembrane beta strand</keyword>
<comment type="subcellular location">
    <subcellularLocation>
        <location evidence="1">Membrane</location>
    </subcellularLocation>
    <subcellularLocation>
        <location evidence="10">Mitochondrion outer membrane</location>
        <topology evidence="10">Multi-pass membrane protein</topology>
    </subcellularLocation>
    <text evidence="10">The ERMES/MDM complex localizes to a few discrete foci (around 10 per single cell), that represent mitochondria-endoplasmic reticulum junctions. These foci are often found next to mtDNA nucleoids.</text>
</comment>
<gene>
    <name evidence="10" type="primary">MDM34</name>
    <name evidence="13" type="ORF">BDZ90DRAFT_91384</name>
</gene>
<dbReference type="PROSITE" id="PS51847">
    <property type="entry name" value="SMP"/>
    <property type="match status" value="1"/>
</dbReference>
<dbReference type="CDD" id="cd21673">
    <property type="entry name" value="SMP_Mdm34"/>
    <property type="match status" value="1"/>
</dbReference>
<evidence type="ECO:0000256" key="6">
    <source>
        <dbReference type="ARBA" id="ARBA00023055"/>
    </source>
</evidence>
<dbReference type="HAMAP" id="MF_03105">
    <property type="entry name" value="Mdm34"/>
    <property type="match status" value="1"/>
</dbReference>
<feature type="region of interest" description="Disordered" evidence="11">
    <location>
        <begin position="466"/>
        <end position="513"/>
    </location>
</feature>
<evidence type="ECO:0000256" key="7">
    <source>
        <dbReference type="ARBA" id="ARBA00023121"/>
    </source>
</evidence>
<dbReference type="GO" id="GO:1990456">
    <property type="term" value="P:mitochondrion-endoplasmic reticulum membrane tethering"/>
    <property type="evidence" value="ECO:0007669"/>
    <property type="project" value="TreeGrafter"/>
</dbReference>
<feature type="region of interest" description="Disordered" evidence="11">
    <location>
        <begin position="216"/>
        <end position="318"/>
    </location>
</feature>
<dbReference type="Proteomes" id="UP000245884">
    <property type="component" value="Unassembled WGS sequence"/>
</dbReference>